<dbReference type="Pfam" id="PF08448">
    <property type="entry name" value="PAS_4"/>
    <property type="match status" value="1"/>
</dbReference>
<evidence type="ECO:0000256" key="2">
    <source>
        <dbReference type="ARBA" id="ARBA00034247"/>
    </source>
</evidence>
<dbReference type="InterPro" id="IPR050469">
    <property type="entry name" value="Diguanylate_Cyclase"/>
</dbReference>
<evidence type="ECO:0000256" key="1">
    <source>
        <dbReference type="ARBA" id="ARBA00012528"/>
    </source>
</evidence>
<evidence type="ECO:0000313" key="6">
    <source>
        <dbReference type="Proteomes" id="UP000230390"/>
    </source>
</evidence>
<dbReference type="CDD" id="cd00130">
    <property type="entry name" value="PAS"/>
    <property type="match status" value="1"/>
</dbReference>
<evidence type="ECO:0000313" key="5">
    <source>
        <dbReference type="EMBL" id="PIL42677.1"/>
    </source>
</evidence>
<dbReference type="PANTHER" id="PTHR45138">
    <property type="entry name" value="REGULATORY COMPONENTS OF SENSORY TRANSDUCTION SYSTEM"/>
    <property type="match status" value="1"/>
</dbReference>
<dbReference type="Gene3D" id="3.30.450.20">
    <property type="entry name" value="PAS domain"/>
    <property type="match status" value="1"/>
</dbReference>
<comment type="catalytic activity">
    <reaction evidence="2">
        <text>2 GTP = 3',3'-c-di-GMP + 2 diphosphate</text>
        <dbReference type="Rhea" id="RHEA:24898"/>
        <dbReference type="ChEBI" id="CHEBI:33019"/>
        <dbReference type="ChEBI" id="CHEBI:37565"/>
        <dbReference type="ChEBI" id="CHEBI:58805"/>
        <dbReference type="EC" id="2.7.7.65"/>
    </reaction>
</comment>
<evidence type="ECO:0000259" key="4">
    <source>
        <dbReference type="PROSITE" id="PS50887"/>
    </source>
</evidence>
<dbReference type="GO" id="GO:0043709">
    <property type="term" value="P:cell adhesion involved in single-species biofilm formation"/>
    <property type="evidence" value="ECO:0007669"/>
    <property type="project" value="TreeGrafter"/>
</dbReference>
<dbReference type="OrthoDB" id="9813903at2"/>
<dbReference type="FunFam" id="3.30.70.270:FF:000001">
    <property type="entry name" value="Diguanylate cyclase domain protein"/>
    <property type="match status" value="1"/>
</dbReference>
<feature type="compositionally biased region" description="Basic residues" evidence="3">
    <location>
        <begin position="39"/>
        <end position="69"/>
    </location>
</feature>
<reference evidence="5 6" key="1">
    <citation type="submission" date="2017-10" db="EMBL/GenBank/DDBJ databases">
        <title>Massilia psychrophilum sp. nov., a novel purple-pigmented bacterium isolated from Tianshan glacier, Xinjiang Municipality, China.</title>
        <authorList>
            <person name="Wang H."/>
        </authorList>
    </citation>
    <scope>NUCLEOTIDE SEQUENCE [LARGE SCALE GENOMIC DNA]</scope>
    <source>
        <strain evidence="5 6">JCM 30074</strain>
    </source>
</reference>
<dbReference type="InterPro" id="IPR043128">
    <property type="entry name" value="Rev_trsase/Diguanyl_cyclase"/>
</dbReference>
<dbReference type="Proteomes" id="UP000230390">
    <property type="component" value="Unassembled WGS sequence"/>
</dbReference>
<gene>
    <name evidence="5" type="ORF">CR105_22775</name>
</gene>
<proteinExistence type="predicted"/>
<feature type="domain" description="GGDEF" evidence="4">
    <location>
        <begin position="344"/>
        <end position="481"/>
    </location>
</feature>
<dbReference type="Pfam" id="PF00990">
    <property type="entry name" value="GGDEF"/>
    <property type="match status" value="1"/>
</dbReference>
<dbReference type="InterPro" id="IPR000160">
    <property type="entry name" value="GGDEF_dom"/>
</dbReference>
<dbReference type="GO" id="GO:1902201">
    <property type="term" value="P:negative regulation of bacterial-type flagellum-dependent cell motility"/>
    <property type="evidence" value="ECO:0007669"/>
    <property type="project" value="TreeGrafter"/>
</dbReference>
<dbReference type="InterPro" id="IPR013656">
    <property type="entry name" value="PAS_4"/>
</dbReference>
<dbReference type="AlphaFoldDB" id="A0A2G8T9E8"/>
<accession>A0A2G8T9E8</accession>
<feature type="compositionally biased region" description="Basic and acidic residues" evidence="3">
    <location>
        <begin position="92"/>
        <end position="110"/>
    </location>
</feature>
<comment type="caution">
    <text evidence="5">The sequence shown here is derived from an EMBL/GenBank/DDBJ whole genome shotgun (WGS) entry which is preliminary data.</text>
</comment>
<dbReference type="InterPro" id="IPR035965">
    <property type="entry name" value="PAS-like_dom_sf"/>
</dbReference>
<dbReference type="EMBL" id="PDOC01000022">
    <property type="protein sequence ID" value="PIL42677.1"/>
    <property type="molecule type" value="Genomic_DNA"/>
</dbReference>
<organism evidence="5 6">
    <name type="scientific">Massilia eurypsychrophila</name>
    <dbReference type="NCBI Taxonomy" id="1485217"/>
    <lineage>
        <taxon>Bacteria</taxon>
        <taxon>Pseudomonadati</taxon>
        <taxon>Pseudomonadota</taxon>
        <taxon>Betaproteobacteria</taxon>
        <taxon>Burkholderiales</taxon>
        <taxon>Oxalobacteraceae</taxon>
        <taxon>Telluria group</taxon>
        <taxon>Massilia</taxon>
    </lineage>
</organism>
<dbReference type="PANTHER" id="PTHR45138:SF9">
    <property type="entry name" value="DIGUANYLATE CYCLASE DGCM-RELATED"/>
    <property type="match status" value="1"/>
</dbReference>
<dbReference type="NCBIfam" id="TIGR00254">
    <property type="entry name" value="GGDEF"/>
    <property type="match status" value="1"/>
</dbReference>
<feature type="compositionally biased region" description="Basic and acidic residues" evidence="3">
    <location>
        <begin position="11"/>
        <end position="25"/>
    </location>
</feature>
<feature type="region of interest" description="Disordered" evidence="3">
    <location>
        <begin position="8"/>
        <end position="166"/>
    </location>
</feature>
<dbReference type="Gene3D" id="3.30.70.270">
    <property type="match status" value="1"/>
</dbReference>
<dbReference type="SUPFAM" id="SSF55785">
    <property type="entry name" value="PYP-like sensor domain (PAS domain)"/>
    <property type="match status" value="1"/>
</dbReference>
<protein>
    <recommendedName>
        <fullName evidence="1">diguanylate cyclase</fullName>
        <ecNumber evidence="1">2.7.7.65</ecNumber>
    </recommendedName>
</protein>
<dbReference type="GO" id="GO:0052621">
    <property type="term" value="F:diguanylate cyclase activity"/>
    <property type="evidence" value="ECO:0007669"/>
    <property type="project" value="UniProtKB-EC"/>
</dbReference>
<dbReference type="InterPro" id="IPR000014">
    <property type="entry name" value="PAS"/>
</dbReference>
<dbReference type="SUPFAM" id="SSF55073">
    <property type="entry name" value="Nucleotide cyclase"/>
    <property type="match status" value="1"/>
</dbReference>
<dbReference type="InterPro" id="IPR029787">
    <property type="entry name" value="Nucleotide_cyclase"/>
</dbReference>
<dbReference type="GO" id="GO:0005886">
    <property type="term" value="C:plasma membrane"/>
    <property type="evidence" value="ECO:0007669"/>
    <property type="project" value="TreeGrafter"/>
</dbReference>
<dbReference type="EC" id="2.7.7.65" evidence="1"/>
<dbReference type="NCBIfam" id="TIGR00229">
    <property type="entry name" value="sensory_box"/>
    <property type="match status" value="1"/>
</dbReference>
<name>A0A2G8T9E8_9BURK</name>
<keyword evidence="6" id="KW-1185">Reference proteome</keyword>
<dbReference type="PROSITE" id="PS50887">
    <property type="entry name" value="GGDEF"/>
    <property type="match status" value="1"/>
</dbReference>
<dbReference type="CDD" id="cd01949">
    <property type="entry name" value="GGDEF"/>
    <property type="match status" value="1"/>
</dbReference>
<sequence>MLSFFLLESADDARPGRQAHPRTDDDGLDDPGYGQFLRQRPRRHHPEVPRQRRLRLRQPLFRHVRRHAVGRPGDVPAADPRRRAGDVPGVGELHRHQFDGDRHPRADGKHPAAHRAPCQQLLLHDGGGGREPQTDRGAAARAGDGRTAAALRAGRTAQAVAPRADRQESGAVSELSAHAVNLVNCGIIGVDSSEQIVLWNTWMVPRSGQSAARVRGQSLFDVFPELRGSRVETAVQAALKSGTAANIPQSQSSAPFPLREAGQFDGARIDQAVSVTPFNEGKERFCLIEIRDISGVFERERRLLDHAESLRARSYVDGLTGIANRRYFDVALDRELRRAQRLGGELSLLLMDIDTFKLYNDHFGHLKGDACLTAVAQALAAMLKRPADVAARYGGEEFAAILPDTSAEQARAHANLIREHVASLGLPQAPGAARAHVTLSIGLASFDKQRRNGAAALIDAADQALYAAKRAGRDQVMVAAD</sequence>
<feature type="compositionally biased region" description="Low complexity" evidence="3">
    <location>
        <begin position="136"/>
        <end position="161"/>
    </location>
</feature>
<dbReference type="SMART" id="SM00267">
    <property type="entry name" value="GGDEF"/>
    <property type="match status" value="1"/>
</dbReference>
<evidence type="ECO:0000256" key="3">
    <source>
        <dbReference type="SAM" id="MobiDB-lite"/>
    </source>
</evidence>